<evidence type="ECO:0000256" key="2">
    <source>
        <dbReference type="ARBA" id="ARBA00023295"/>
    </source>
</evidence>
<reference evidence="8" key="1">
    <citation type="submission" date="2016-10" db="EMBL/GenBank/DDBJ databases">
        <authorList>
            <person name="Varghese N."/>
            <person name="Submissions S."/>
        </authorList>
    </citation>
    <scope>NUCLEOTIDE SEQUENCE [LARGE SCALE GENOMIC DNA]</scope>
    <source>
        <strain evidence="8">CGMCC 1.11012</strain>
    </source>
</reference>
<dbReference type="SMART" id="SM00636">
    <property type="entry name" value="Glyco_18"/>
    <property type="match status" value="1"/>
</dbReference>
<dbReference type="EMBL" id="FNDX01000033">
    <property type="protein sequence ID" value="SDK16950.1"/>
    <property type="molecule type" value="Genomic_DNA"/>
</dbReference>
<name>A0A1G8ZS20_9BACL</name>
<dbReference type="PROSITE" id="PS01095">
    <property type="entry name" value="GH18_1"/>
    <property type="match status" value="1"/>
</dbReference>
<feature type="domain" description="SLH" evidence="5">
    <location>
        <begin position="17"/>
        <end position="77"/>
    </location>
</feature>
<dbReference type="Gene3D" id="3.20.20.80">
    <property type="entry name" value="Glycosidases"/>
    <property type="match status" value="1"/>
</dbReference>
<feature type="domain" description="SLH" evidence="5">
    <location>
        <begin position="78"/>
        <end position="141"/>
    </location>
</feature>
<dbReference type="GO" id="GO:0005975">
    <property type="term" value="P:carbohydrate metabolic process"/>
    <property type="evidence" value="ECO:0007669"/>
    <property type="project" value="InterPro"/>
</dbReference>
<accession>A0A1G8ZS20</accession>
<keyword evidence="1 3" id="KW-0378">Hydrolase</keyword>
<dbReference type="InterPro" id="IPR011583">
    <property type="entry name" value="Chitinase_II/V-like_cat"/>
</dbReference>
<dbReference type="InterPro" id="IPR001119">
    <property type="entry name" value="SLH_dom"/>
</dbReference>
<evidence type="ECO:0000259" key="6">
    <source>
        <dbReference type="PROSITE" id="PS51910"/>
    </source>
</evidence>
<evidence type="ECO:0000313" key="7">
    <source>
        <dbReference type="EMBL" id="SDK16950.1"/>
    </source>
</evidence>
<dbReference type="InterPro" id="IPR017853">
    <property type="entry name" value="GH"/>
</dbReference>
<evidence type="ECO:0000313" key="8">
    <source>
        <dbReference type="Proteomes" id="UP000199050"/>
    </source>
</evidence>
<evidence type="ECO:0000256" key="3">
    <source>
        <dbReference type="RuleBase" id="RU000489"/>
    </source>
</evidence>
<keyword evidence="2 3" id="KW-0326">Glycosidase</keyword>
<dbReference type="AlphaFoldDB" id="A0A1G8ZS20"/>
<dbReference type="PANTHER" id="PTHR46066:SF2">
    <property type="entry name" value="CHITINASE DOMAIN-CONTAINING PROTEIN 1"/>
    <property type="match status" value="1"/>
</dbReference>
<dbReference type="SUPFAM" id="SSF51445">
    <property type="entry name" value="(Trans)glycosidases"/>
    <property type="match status" value="1"/>
</dbReference>
<dbReference type="GO" id="GO:0008061">
    <property type="term" value="F:chitin binding"/>
    <property type="evidence" value="ECO:0007669"/>
    <property type="project" value="InterPro"/>
</dbReference>
<dbReference type="Proteomes" id="UP000199050">
    <property type="component" value="Unassembled WGS sequence"/>
</dbReference>
<evidence type="ECO:0000256" key="1">
    <source>
        <dbReference type="ARBA" id="ARBA00022801"/>
    </source>
</evidence>
<dbReference type="InterPro" id="IPR001579">
    <property type="entry name" value="Glyco_hydro_18_chit_AS"/>
</dbReference>
<keyword evidence="8" id="KW-1185">Reference proteome</keyword>
<evidence type="ECO:0000256" key="4">
    <source>
        <dbReference type="RuleBase" id="RU004453"/>
    </source>
</evidence>
<gene>
    <name evidence="7" type="ORF">SAMN05216192_13353</name>
</gene>
<sequence length="524" mass="56352">MCAAAIYTTYTPAASAEAELPFGDIAGSYAKNEIIDLYNKKIITGTSEHSFSPQGLVSRAELITMLGRLLKLEPVNSPISPFTDVGRNAWYYGWIQAAVQLELAGGTSERTFAPAQPVTRQEAAALLARAFKQTGNAADVQAVFRDSGTIAAWAGGAVAAVSSLGIMKGDQTGAFRPAAPITRQETAVLIYRVLQQQHWVAELGGGQKPQIVMGWQYGQTAAQYQNSILQSNVNTLSPRWYFVGSTGVVSDSTVASMVTWAKNNGKKIWPLVGNRFDQAATHQLLSSTAARTAAVNQLGALVSKYDLDGLNLDFENVAAADKAALTAFVTQLAGKLHALGAVLSVDVSPDLGTDWTEAFDYAALGKQADYMVMMGYDEHYTGSPTPGSNASLPYVRQAVGKLLQAVPASKVILAMPLYTRDWTLKQGSVPASSVELSLAEQNQRVGSYGLRPVWNSTLGQYVVSYTGQLKHTIWLEEGRSLTAKFNLAARQKLAGIAYWHIGGESPDIWTSIGNAERYAGYSFR</sequence>
<evidence type="ECO:0000259" key="5">
    <source>
        <dbReference type="PROSITE" id="PS51272"/>
    </source>
</evidence>
<protein>
    <submittedName>
        <fullName evidence="7">Spore germination protein YaaH</fullName>
    </submittedName>
</protein>
<dbReference type="Pfam" id="PF00395">
    <property type="entry name" value="SLH"/>
    <property type="match status" value="3"/>
</dbReference>
<dbReference type="PANTHER" id="PTHR46066">
    <property type="entry name" value="CHITINASE DOMAIN-CONTAINING PROTEIN 1 FAMILY MEMBER"/>
    <property type="match status" value="1"/>
</dbReference>
<dbReference type="GO" id="GO:0004553">
    <property type="term" value="F:hydrolase activity, hydrolyzing O-glycosyl compounds"/>
    <property type="evidence" value="ECO:0007669"/>
    <property type="project" value="InterPro"/>
</dbReference>
<dbReference type="Gene3D" id="3.10.50.10">
    <property type="match status" value="1"/>
</dbReference>
<proteinExistence type="inferred from homology"/>
<dbReference type="PROSITE" id="PS51910">
    <property type="entry name" value="GH18_2"/>
    <property type="match status" value="1"/>
</dbReference>
<dbReference type="PROSITE" id="PS51272">
    <property type="entry name" value="SLH"/>
    <property type="match status" value="3"/>
</dbReference>
<feature type="domain" description="SLH" evidence="5">
    <location>
        <begin position="142"/>
        <end position="204"/>
    </location>
</feature>
<dbReference type="STRING" id="1174501.SAMN05216192_13353"/>
<dbReference type="InterPro" id="IPR029070">
    <property type="entry name" value="Chitinase_insertion_sf"/>
</dbReference>
<organism evidence="7 8">
    <name type="scientific">Paenibacillus typhae</name>
    <dbReference type="NCBI Taxonomy" id="1174501"/>
    <lineage>
        <taxon>Bacteria</taxon>
        <taxon>Bacillati</taxon>
        <taxon>Bacillota</taxon>
        <taxon>Bacilli</taxon>
        <taxon>Bacillales</taxon>
        <taxon>Paenibacillaceae</taxon>
        <taxon>Paenibacillus</taxon>
    </lineage>
</organism>
<feature type="domain" description="GH18" evidence="6">
    <location>
        <begin position="209"/>
        <end position="519"/>
    </location>
</feature>
<dbReference type="InterPro" id="IPR001223">
    <property type="entry name" value="Glyco_hydro18_cat"/>
</dbReference>
<comment type="similarity">
    <text evidence="4">Belongs to the glycosyl hydrolase 18 family.</text>
</comment>
<dbReference type="Pfam" id="PF00704">
    <property type="entry name" value="Glyco_hydro_18"/>
    <property type="match status" value="1"/>
</dbReference>